<evidence type="ECO:0000313" key="1">
    <source>
        <dbReference type="EMBL" id="KAI8551153.1"/>
    </source>
</evidence>
<dbReference type="EMBL" id="CM046393">
    <property type="protein sequence ID" value="KAI8551153.1"/>
    <property type="molecule type" value="Genomic_DNA"/>
</dbReference>
<reference evidence="1" key="1">
    <citation type="submission" date="2022-02" db="EMBL/GenBank/DDBJ databases">
        <title>Plant Genome Project.</title>
        <authorList>
            <person name="Zhang R.-G."/>
        </authorList>
    </citation>
    <scope>NUCLEOTIDE SEQUENCE</scope>
    <source>
        <strain evidence="1">AT1</strain>
    </source>
</reference>
<organism evidence="1 2">
    <name type="scientific">Rhododendron molle</name>
    <name type="common">Chinese azalea</name>
    <name type="synonym">Azalea mollis</name>
    <dbReference type="NCBI Taxonomy" id="49168"/>
    <lineage>
        <taxon>Eukaryota</taxon>
        <taxon>Viridiplantae</taxon>
        <taxon>Streptophyta</taxon>
        <taxon>Embryophyta</taxon>
        <taxon>Tracheophyta</taxon>
        <taxon>Spermatophyta</taxon>
        <taxon>Magnoliopsida</taxon>
        <taxon>eudicotyledons</taxon>
        <taxon>Gunneridae</taxon>
        <taxon>Pentapetalae</taxon>
        <taxon>asterids</taxon>
        <taxon>Ericales</taxon>
        <taxon>Ericaceae</taxon>
        <taxon>Ericoideae</taxon>
        <taxon>Rhodoreae</taxon>
        <taxon>Rhododendron</taxon>
    </lineage>
</organism>
<name>A0ACC0NF88_RHOML</name>
<comment type="caution">
    <text evidence="1">The sequence shown here is derived from an EMBL/GenBank/DDBJ whole genome shotgun (WGS) entry which is preliminary data.</text>
</comment>
<proteinExistence type="predicted"/>
<evidence type="ECO:0000313" key="2">
    <source>
        <dbReference type="Proteomes" id="UP001062846"/>
    </source>
</evidence>
<dbReference type="Proteomes" id="UP001062846">
    <property type="component" value="Chromosome 6"/>
</dbReference>
<protein>
    <submittedName>
        <fullName evidence="1">Uncharacterized protein</fullName>
    </submittedName>
</protein>
<sequence length="119" mass="14025">MTSLCGKIHTISTNRKEGNVHPLLRRVNKIALQENSLVRTNQTNASFYHVRKFSISFLRLYWIFLIFPYYYCFPFSMEDSYCTDSNIKIISTWDLGELTRGPCYKARYQWSLKPQPGAK</sequence>
<accession>A0ACC0NF88</accession>
<keyword evidence="2" id="KW-1185">Reference proteome</keyword>
<gene>
    <name evidence="1" type="ORF">RHMOL_Rhmol06G0162900</name>
</gene>